<dbReference type="EC" id="3.1.11.3" evidence="4"/>
<protein>
    <submittedName>
        <fullName evidence="4">Exonuclease protein</fullName>
        <ecNumber evidence="4">3.1.11.3</ecNumber>
    </submittedName>
</protein>
<evidence type="ECO:0000313" key="4">
    <source>
        <dbReference type="EMBL" id="QIG74626.1"/>
    </source>
</evidence>
<dbReference type="SUPFAM" id="SSF47807">
    <property type="entry name" value="5' to 3' exonuclease, C-terminal subdomain"/>
    <property type="match status" value="1"/>
</dbReference>
<dbReference type="PANTHER" id="PTHR42646">
    <property type="entry name" value="FLAP ENDONUCLEASE XNI"/>
    <property type="match status" value="1"/>
</dbReference>
<dbReference type="Pfam" id="PF02739">
    <property type="entry name" value="5_3_exonuc_N"/>
    <property type="match status" value="1"/>
</dbReference>
<dbReference type="InterPro" id="IPR036279">
    <property type="entry name" value="5-3_exonuclease_C_sf"/>
</dbReference>
<sequence>MKTLLIDADGLVYKIAFTSQHAVNWADQGMPELWTLWADEDEAWYRLRAYIEALKETFEADAAFLCLSDDRNFRYDILATYKGNRNVNVQTMRPLLHGRLRERVQAELPNFLKPNLEADDVMGIIATCGDKIVKGDKLIVSDDKDMLTIAAPQVHFEGKLRDVCTPTEMEADRWHLRQSLTGDTVDHYDGCPGFGPVAADKVLVKFDGNVAKFWQEVVLPAYAKKGLTEEQALVQARCARILRAQDFNFKTGEPKLWEP</sequence>
<feature type="domain" description="5'-3' exonuclease" evidence="3">
    <location>
        <begin position="1"/>
        <end position="257"/>
    </location>
</feature>
<dbReference type="SUPFAM" id="SSF88723">
    <property type="entry name" value="PIN domain-like"/>
    <property type="match status" value="1"/>
</dbReference>
<gene>
    <name evidence="4" type="ORF">EVC11_044</name>
</gene>
<dbReference type="GO" id="GO:0003677">
    <property type="term" value="F:DNA binding"/>
    <property type="evidence" value="ECO:0007669"/>
    <property type="project" value="InterPro"/>
</dbReference>
<evidence type="ECO:0000256" key="2">
    <source>
        <dbReference type="ARBA" id="ARBA00022801"/>
    </source>
</evidence>
<evidence type="ECO:0000256" key="1">
    <source>
        <dbReference type="ARBA" id="ARBA00022722"/>
    </source>
</evidence>
<dbReference type="SMART" id="SM00475">
    <property type="entry name" value="53EXOc"/>
    <property type="match status" value="1"/>
</dbReference>
<dbReference type="GO" id="GO:0017108">
    <property type="term" value="F:5'-flap endonuclease activity"/>
    <property type="evidence" value="ECO:0007669"/>
    <property type="project" value="InterPro"/>
</dbReference>
<dbReference type="Gene3D" id="3.40.50.1010">
    <property type="entry name" value="5'-nuclease"/>
    <property type="match status" value="1"/>
</dbReference>
<accession>A0A7S5RFN1</accession>
<evidence type="ECO:0000259" key="3">
    <source>
        <dbReference type="SMART" id="SM00475"/>
    </source>
</evidence>
<keyword evidence="4" id="KW-0269">Exonuclease</keyword>
<organism evidence="4 5">
    <name type="scientific">Rhizobium phage RHph_I20</name>
    <dbReference type="NCBI Taxonomy" id="2509730"/>
    <lineage>
        <taxon>Viruses</taxon>
        <taxon>Duplodnaviria</taxon>
        <taxon>Heunggongvirae</taxon>
        <taxon>Uroviricota</taxon>
        <taxon>Caudoviricetes</taxon>
        <taxon>Autographivirales</taxon>
        <taxon>Autographivirales incertae sedis</taxon>
        <taxon>Morelosvirus</taxon>
        <taxon>Morelosvirus RHphI20</taxon>
    </lineage>
</organism>
<reference evidence="4" key="1">
    <citation type="submission" date="2020-01" db="EMBL/GenBank/DDBJ databases">
        <title>Patterns of diversity and host range of bacteriophage communities associated with bean-nodulatin bacteria.</title>
        <authorList>
            <person name="Vann Cauwenberghe J."/>
            <person name="Santamaria R.I."/>
            <person name="Bustos P."/>
            <person name="Juarez S."/>
            <person name="Gonzalez V."/>
        </authorList>
    </citation>
    <scope>NUCLEOTIDE SEQUENCE</scope>
</reference>
<keyword evidence="1" id="KW-0540">Nuclease</keyword>
<dbReference type="InterPro" id="IPR038969">
    <property type="entry name" value="FEN"/>
</dbReference>
<dbReference type="InterPro" id="IPR029060">
    <property type="entry name" value="PIN-like_dom_sf"/>
</dbReference>
<dbReference type="EMBL" id="MN988539">
    <property type="protein sequence ID" value="QIG74626.1"/>
    <property type="molecule type" value="Genomic_DNA"/>
</dbReference>
<dbReference type="Proteomes" id="UP000623593">
    <property type="component" value="Segment"/>
</dbReference>
<dbReference type="GO" id="GO:0033567">
    <property type="term" value="P:DNA replication, Okazaki fragment processing"/>
    <property type="evidence" value="ECO:0007669"/>
    <property type="project" value="InterPro"/>
</dbReference>
<name>A0A7S5RFN1_9CAUD</name>
<proteinExistence type="predicted"/>
<keyword evidence="5" id="KW-1185">Reference proteome</keyword>
<dbReference type="InterPro" id="IPR020046">
    <property type="entry name" value="5-3_exonucl_a-hlix_arch_N"/>
</dbReference>
<dbReference type="InterPro" id="IPR002421">
    <property type="entry name" value="5-3_exonuclease"/>
</dbReference>
<dbReference type="Gene3D" id="1.10.150.20">
    <property type="entry name" value="5' to 3' exonuclease, C-terminal subdomain"/>
    <property type="match status" value="1"/>
</dbReference>
<evidence type="ECO:0000313" key="5">
    <source>
        <dbReference type="Proteomes" id="UP000623593"/>
    </source>
</evidence>
<keyword evidence="2 4" id="KW-0378">Hydrolase</keyword>
<dbReference type="GO" id="GO:0051908">
    <property type="term" value="F:double-stranded DNA 5'-3' DNA exonuclease activity"/>
    <property type="evidence" value="ECO:0007669"/>
    <property type="project" value="UniProtKB-EC"/>
</dbReference>
<dbReference type="PANTHER" id="PTHR42646:SF2">
    <property type="entry name" value="5'-3' EXONUCLEASE FAMILY PROTEIN"/>
    <property type="match status" value="1"/>
</dbReference>